<dbReference type="Gene3D" id="3.30.70.2970">
    <property type="entry name" value="Protein of unknown function (DUF541), domain 2"/>
    <property type="match status" value="1"/>
</dbReference>
<dbReference type="Proteomes" id="UP000192491">
    <property type="component" value="Unassembled WGS sequence"/>
</dbReference>
<reference evidence="2 3" key="1">
    <citation type="submission" date="2017-01" db="EMBL/GenBank/DDBJ databases">
        <title>Novel large sulfur bacteria in the metagenomes of groundwater-fed chemosynthetic microbial mats in the Lake Huron basin.</title>
        <authorList>
            <person name="Sharrar A.M."/>
            <person name="Flood B.E."/>
            <person name="Bailey J.V."/>
            <person name="Jones D.S."/>
            <person name="Biddanda B."/>
            <person name="Ruberg S.A."/>
            <person name="Marcus D.N."/>
            <person name="Dick G.J."/>
        </authorList>
    </citation>
    <scope>NUCLEOTIDE SEQUENCE [LARGE SCALE GENOMIC DNA]</scope>
    <source>
        <strain evidence="2">A8</strain>
    </source>
</reference>
<dbReference type="InterPro" id="IPR007497">
    <property type="entry name" value="SIMPL/DUF541"/>
</dbReference>
<evidence type="ECO:0000313" key="3">
    <source>
        <dbReference type="Proteomes" id="UP000192491"/>
    </source>
</evidence>
<accession>A0A1Y1QNF4</accession>
<evidence type="ECO:0000256" key="1">
    <source>
        <dbReference type="SAM" id="SignalP"/>
    </source>
</evidence>
<proteinExistence type="predicted"/>
<dbReference type="EMBL" id="MTEJ01000139">
    <property type="protein sequence ID" value="OQX09562.1"/>
    <property type="molecule type" value="Genomic_DNA"/>
</dbReference>
<dbReference type="GO" id="GO:0006974">
    <property type="term" value="P:DNA damage response"/>
    <property type="evidence" value="ECO:0007669"/>
    <property type="project" value="TreeGrafter"/>
</dbReference>
<feature type="signal peptide" evidence="1">
    <location>
        <begin position="1"/>
        <end position="20"/>
    </location>
</feature>
<name>A0A1Y1QNF4_9GAMM</name>
<feature type="chain" id="PRO_5012214692" description="SIMPL domain-containing protein" evidence="1">
    <location>
        <begin position="21"/>
        <end position="232"/>
    </location>
</feature>
<organism evidence="2 3">
    <name type="scientific">Thiothrix lacustris</name>
    <dbReference type="NCBI Taxonomy" id="525917"/>
    <lineage>
        <taxon>Bacteria</taxon>
        <taxon>Pseudomonadati</taxon>
        <taxon>Pseudomonadota</taxon>
        <taxon>Gammaproteobacteria</taxon>
        <taxon>Thiotrichales</taxon>
        <taxon>Thiotrichaceae</taxon>
        <taxon>Thiothrix</taxon>
    </lineage>
</organism>
<comment type="caution">
    <text evidence="2">The sequence shown here is derived from an EMBL/GenBank/DDBJ whole genome shotgun (WGS) entry which is preliminary data.</text>
</comment>
<dbReference type="PANTHER" id="PTHR34387:SF1">
    <property type="entry name" value="PERIPLASMIC IMMUNOGENIC PROTEIN"/>
    <property type="match status" value="1"/>
</dbReference>
<sequence>MKAYFAALLLGLSALSVAHAEQAPTYERVAFSVKAAQEVPNDMLTAVLYAEQQGQDTAALANTVNQTTTWALDIAKQANTVTSRTLDYTTNPIYGENGKVSGWQVRQSIQLKSQDSKALSGLLGQLQEKLRIEGISYSVSPDVQASTEKALIDQALKTFKERAEQMKTGMGRQEYRVVRLDVQAANDYFQPPIMMRAMADAAPAAAPAPPSLEGGKQNLQVNVQAEIELSIN</sequence>
<evidence type="ECO:0000313" key="2">
    <source>
        <dbReference type="EMBL" id="OQX09562.1"/>
    </source>
</evidence>
<protein>
    <recommendedName>
        <fullName evidence="4">SIMPL domain-containing protein</fullName>
    </recommendedName>
</protein>
<evidence type="ECO:0008006" key="4">
    <source>
        <dbReference type="Google" id="ProtNLM"/>
    </source>
</evidence>
<dbReference type="AlphaFoldDB" id="A0A1Y1QNF4"/>
<dbReference type="Gene3D" id="3.30.110.170">
    <property type="entry name" value="Protein of unknown function (DUF541), domain 1"/>
    <property type="match status" value="1"/>
</dbReference>
<dbReference type="InterPro" id="IPR052022">
    <property type="entry name" value="26kDa_periplasmic_antigen"/>
</dbReference>
<dbReference type="Pfam" id="PF04402">
    <property type="entry name" value="SIMPL"/>
    <property type="match status" value="1"/>
</dbReference>
<dbReference type="PANTHER" id="PTHR34387">
    <property type="entry name" value="SLR1258 PROTEIN"/>
    <property type="match status" value="1"/>
</dbReference>
<keyword evidence="1" id="KW-0732">Signal</keyword>
<gene>
    <name evidence="2" type="ORF">BWK73_22410</name>
</gene>